<evidence type="ECO:0000259" key="1">
    <source>
        <dbReference type="PROSITE" id="PS50206"/>
    </source>
</evidence>
<protein>
    <submittedName>
        <fullName evidence="2">Rhodanese-like protein</fullName>
    </submittedName>
</protein>
<dbReference type="PANTHER" id="PTHR43031:SF1">
    <property type="entry name" value="PYRIDINE NUCLEOTIDE-DISULPHIDE OXIDOREDUCTASE"/>
    <property type="match status" value="1"/>
</dbReference>
<keyword evidence="3" id="KW-1185">Reference proteome</keyword>
<gene>
    <name evidence="2" type="ORF">CA2015_3776</name>
</gene>
<proteinExistence type="predicted"/>
<accession>A0A0H4PJN2</accession>
<evidence type="ECO:0000313" key="3">
    <source>
        <dbReference type="Proteomes" id="UP000036520"/>
    </source>
</evidence>
<dbReference type="SMART" id="SM00450">
    <property type="entry name" value="RHOD"/>
    <property type="match status" value="1"/>
</dbReference>
<reference evidence="2 3" key="1">
    <citation type="submission" date="2015-07" db="EMBL/GenBank/DDBJ databases">
        <authorList>
            <person name="Kim K.M."/>
        </authorList>
    </citation>
    <scope>NUCLEOTIDE SEQUENCE [LARGE SCALE GENOMIC DNA]</scope>
    <source>
        <strain evidence="2 3">KCTC 12363</strain>
    </source>
</reference>
<dbReference type="RefSeq" id="WP_048643280.1">
    <property type="nucleotide sequence ID" value="NZ_CP012040.1"/>
</dbReference>
<feature type="domain" description="Rhodanese" evidence="1">
    <location>
        <begin position="8"/>
        <end position="93"/>
    </location>
</feature>
<dbReference type="AlphaFoldDB" id="A0A0H4PJN2"/>
<dbReference type="EMBL" id="CP012040">
    <property type="protein sequence ID" value="AKP53148.1"/>
    <property type="molecule type" value="Genomic_DNA"/>
</dbReference>
<dbReference type="Pfam" id="PF00581">
    <property type="entry name" value="Rhodanese"/>
    <property type="match status" value="1"/>
</dbReference>
<dbReference type="InterPro" id="IPR050229">
    <property type="entry name" value="GlpE_sulfurtransferase"/>
</dbReference>
<dbReference type="PROSITE" id="PS50206">
    <property type="entry name" value="RHODANESE_3"/>
    <property type="match status" value="1"/>
</dbReference>
<name>A0A0H4PJN2_9BACT</name>
<dbReference type="Proteomes" id="UP000036520">
    <property type="component" value="Chromosome"/>
</dbReference>
<organism evidence="2 3">
    <name type="scientific">Cyclobacterium amurskyense</name>
    <dbReference type="NCBI Taxonomy" id="320787"/>
    <lineage>
        <taxon>Bacteria</taxon>
        <taxon>Pseudomonadati</taxon>
        <taxon>Bacteroidota</taxon>
        <taxon>Cytophagia</taxon>
        <taxon>Cytophagales</taxon>
        <taxon>Cyclobacteriaceae</taxon>
        <taxon>Cyclobacterium</taxon>
    </lineage>
</organism>
<dbReference type="PATRIC" id="fig|320787.5.peg.4133"/>
<dbReference type="STRING" id="320787.CA2015_3776"/>
<evidence type="ECO:0000313" key="2">
    <source>
        <dbReference type="EMBL" id="AKP53148.1"/>
    </source>
</evidence>
<dbReference type="KEGG" id="camu:CA2015_3776"/>
<sequence length="94" mass="10406">MDLKKIIKEKTGTIVDVRTPMEFSGGNAEGSINIPLQELEIRKEELKSLKQPLVLCCASGGRSGQATQYLTHQGIECYNGGSWLDVNFYQTQTV</sequence>
<dbReference type="CDD" id="cd00158">
    <property type="entry name" value="RHOD"/>
    <property type="match status" value="1"/>
</dbReference>
<dbReference type="InterPro" id="IPR036873">
    <property type="entry name" value="Rhodanese-like_dom_sf"/>
</dbReference>
<dbReference type="InterPro" id="IPR001763">
    <property type="entry name" value="Rhodanese-like_dom"/>
</dbReference>
<dbReference type="SUPFAM" id="SSF52821">
    <property type="entry name" value="Rhodanese/Cell cycle control phosphatase"/>
    <property type="match status" value="1"/>
</dbReference>
<dbReference type="PANTHER" id="PTHR43031">
    <property type="entry name" value="FAD-DEPENDENT OXIDOREDUCTASE"/>
    <property type="match status" value="1"/>
</dbReference>
<dbReference type="Gene3D" id="3.40.250.10">
    <property type="entry name" value="Rhodanese-like domain"/>
    <property type="match status" value="1"/>
</dbReference>
<dbReference type="OrthoDB" id="9808735at2"/>